<dbReference type="InterPro" id="IPR002401">
    <property type="entry name" value="Cyt_P450_E_grp-I"/>
</dbReference>
<feature type="binding site" description="axial binding residue" evidence="5">
    <location>
        <position position="455"/>
    </location>
    <ligand>
        <name>heme</name>
        <dbReference type="ChEBI" id="CHEBI:30413"/>
    </ligand>
    <ligandPart>
        <name>Fe</name>
        <dbReference type="ChEBI" id="CHEBI:18248"/>
    </ligandPart>
</feature>
<dbReference type="InterPro" id="IPR050121">
    <property type="entry name" value="Cytochrome_P450_monoxygenase"/>
</dbReference>
<dbReference type="AlphaFoldDB" id="A0A9P8MN13"/>
<dbReference type="PANTHER" id="PTHR24305">
    <property type="entry name" value="CYTOCHROME P450"/>
    <property type="match status" value="1"/>
</dbReference>
<dbReference type="Proteomes" id="UP000824596">
    <property type="component" value="Unassembled WGS sequence"/>
</dbReference>
<evidence type="ECO:0000256" key="5">
    <source>
        <dbReference type="PIRSR" id="PIRSR602401-1"/>
    </source>
</evidence>
<keyword evidence="2 5" id="KW-0349">Heme</keyword>
<evidence type="ECO:0000256" key="1">
    <source>
        <dbReference type="ARBA" id="ARBA00010617"/>
    </source>
</evidence>
<evidence type="ECO:0000313" key="6">
    <source>
        <dbReference type="EMBL" id="KAH0958388.1"/>
    </source>
</evidence>
<name>A0A9P8MN13_9HYPO</name>
<reference evidence="6" key="1">
    <citation type="submission" date="2021-09" db="EMBL/GenBank/DDBJ databases">
        <title>A high-quality genome of the endoparasitic fungus Hirsutella rhossiliensis with a comparison of Hirsutella genomes reveals transposable elements contributing to genome size variation.</title>
        <authorList>
            <person name="Lin R."/>
            <person name="Jiao Y."/>
            <person name="Sun X."/>
            <person name="Ling J."/>
            <person name="Xie B."/>
            <person name="Cheng X."/>
        </authorList>
    </citation>
    <scope>NUCLEOTIDE SEQUENCE</scope>
    <source>
        <strain evidence="6">HR02</strain>
    </source>
</reference>
<evidence type="ECO:0000256" key="4">
    <source>
        <dbReference type="ARBA" id="ARBA00023004"/>
    </source>
</evidence>
<gene>
    <name evidence="6" type="ORF">HRG_10689</name>
</gene>
<dbReference type="InterPro" id="IPR001128">
    <property type="entry name" value="Cyt_P450"/>
</dbReference>
<comment type="similarity">
    <text evidence="1">Belongs to the cytochrome P450 family.</text>
</comment>
<sequence>MTPFDFVGVSTLSRILTELQVRLRPLVAATYRVLRSQSNLIRVHVSDCVNSLTASPLRNVPKAAGYPVLGILPQMCNQGLYTSTMTTLFELAQDCGLSCSSVGTIPIVYLRDPAIIRQVYAKNTDNITRFGQDGKGPFGINQRLIGYTAATADGEDWHRWRNGFLRDFNSPTALRDSHPGILRVAQRHAQKIIDGKSGHDLRKAMEAYALDTVWFIALGVDNVSDSAGDLVSALARYGDIVGNPSHLWRHALRNFIAGKSFRVPDRVEQDIRDDIETAVINLLSRNLGSGDSQRAPMTDDVLAQARQIFSLGHDASALALFWAIFELSRHPEVIHKLRRELRGKGCNADHVDFDTLRSMPYLDAVVTELFRLHPPISTTARRVTRPIIVETRDNDTVVLPRGTQLFSSVHLLHRDKQIWGETADDFRPERWLGVNTNSVQNRCEYLPFLAGPRACPSSGFVLLQVKMMLAVLLSRADIEIHNSSDVEKCIGGVIRPAKAVGYEVREVTL</sequence>
<dbReference type="CDD" id="cd00302">
    <property type="entry name" value="cytochrome_P450"/>
    <property type="match status" value="1"/>
</dbReference>
<dbReference type="Pfam" id="PF00067">
    <property type="entry name" value="p450"/>
    <property type="match status" value="1"/>
</dbReference>
<evidence type="ECO:0000256" key="3">
    <source>
        <dbReference type="ARBA" id="ARBA00022723"/>
    </source>
</evidence>
<proteinExistence type="inferred from homology"/>
<dbReference type="GO" id="GO:0016705">
    <property type="term" value="F:oxidoreductase activity, acting on paired donors, with incorporation or reduction of molecular oxygen"/>
    <property type="evidence" value="ECO:0007669"/>
    <property type="project" value="InterPro"/>
</dbReference>
<dbReference type="PRINTS" id="PR00385">
    <property type="entry name" value="P450"/>
</dbReference>
<dbReference type="Gene3D" id="1.10.630.10">
    <property type="entry name" value="Cytochrome P450"/>
    <property type="match status" value="1"/>
</dbReference>
<keyword evidence="3 5" id="KW-0479">Metal-binding</keyword>
<dbReference type="GO" id="GO:0004497">
    <property type="term" value="F:monooxygenase activity"/>
    <property type="evidence" value="ECO:0007669"/>
    <property type="project" value="InterPro"/>
</dbReference>
<dbReference type="GO" id="GO:0005506">
    <property type="term" value="F:iron ion binding"/>
    <property type="evidence" value="ECO:0007669"/>
    <property type="project" value="InterPro"/>
</dbReference>
<evidence type="ECO:0000313" key="7">
    <source>
        <dbReference type="Proteomes" id="UP000824596"/>
    </source>
</evidence>
<keyword evidence="4 5" id="KW-0408">Iron</keyword>
<accession>A0A9P8MN13</accession>
<organism evidence="6 7">
    <name type="scientific">Hirsutella rhossiliensis</name>
    <dbReference type="NCBI Taxonomy" id="111463"/>
    <lineage>
        <taxon>Eukaryota</taxon>
        <taxon>Fungi</taxon>
        <taxon>Dikarya</taxon>
        <taxon>Ascomycota</taxon>
        <taxon>Pezizomycotina</taxon>
        <taxon>Sordariomycetes</taxon>
        <taxon>Hypocreomycetidae</taxon>
        <taxon>Hypocreales</taxon>
        <taxon>Ophiocordycipitaceae</taxon>
        <taxon>Hirsutella</taxon>
    </lineage>
</organism>
<comment type="caution">
    <text evidence="6">The sequence shown here is derived from an EMBL/GenBank/DDBJ whole genome shotgun (WGS) entry which is preliminary data.</text>
</comment>
<dbReference type="OrthoDB" id="10029320at2759"/>
<keyword evidence="7" id="KW-1185">Reference proteome</keyword>
<dbReference type="PRINTS" id="PR00463">
    <property type="entry name" value="EP450I"/>
</dbReference>
<dbReference type="RefSeq" id="XP_044715901.1">
    <property type="nucleotide sequence ID" value="XM_044869159.1"/>
</dbReference>
<evidence type="ECO:0000256" key="2">
    <source>
        <dbReference type="ARBA" id="ARBA00022617"/>
    </source>
</evidence>
<dbReference type="EMBL" id="JAIZPD010000016">
    <property type="protein sequence ID" value="KAH0958388.1"/>
    <property type="molecule type" value="Genomic_DNA"/>
</dbReference>
<dbReference type="PANTHER" id="PTHR24305:SF166">
    <property type="entry name" value="CYTOCHROME P450 12A4, MITOCHONDRIAL-RELATED"/>
    <property type="match status" value="1"/>
</dbReference>
<dbReference type="SUPFAM" id="SSF48264">
    <property type="entry name" value="Cytochrome P450"/>
    <property type="match status" value="1"/>
</dbReference>
<dbReference type="InterPro" id="IPR036396">
    <property type="entry name" value="Cyt_P450_sf"/>
</dbReference>
<comment type="cofactor">
    <cofactor evidence="5">
        <name>heme</name>
        <dbReference type="ChEBI" id="CHEBI:30413"/>
    </cofactor>
</comment>
<dbReference type="GO" id="GO:0020037">
    <property type="term" value="F:heme binding"/>
    <property type="evidence" value="ECO:0007669"/>
    <property type="project" value="InterPro"/>
</dbReference>
<protein>
    <submittedName>
        <fullName evidence="6">Cytochrome p450 domain-containing protein</fullName>
    </submittedName>
</protein>
<dbReference type="GeneID" id="68359817"/>